<evidence type="ECO:0000256" key="4">
    <source>
        <dbReference type="ARBA" id="ARBA00023159"/>
    </source>
</evidence>
<dbReference type="GO" id="GO:0005634">
    <property type="term" value="C:nucleus"/>
    <property type="evidence" value="ECO:0007669"/>
    <property type="project" value="UniProtKB-SubCell"/>
</dbReference>
<evidence type="ECO:0000256" key="7">
    <source>
        <dbReference type="ARBA" id="ARBA00024343"/>
    </source>
</evidence>
<dbReference type="FunFam" id="3.30.730.10:FF:000001">
    <property type="entry name" value="Ethylene-responsive transcription factor 2"/>
    <property type="match status" value="1"/>
</dbReference>
<accession>A0AAQ3QHW9</accession>
<dbReference type="SMART" id="SM00380">
    <property type="entry name" value="AP2"/>
    <property type="match status" value="1"/>
</dbReference>
<keyword evidence="4" id="KW-0010">Activator</keyword>
<evidence type="ECO:0000256" key="8">
    <source>
        <dbReference type="SAM" id="MobiDB-lite"/>
    </source>
</evidence>
<organism evidence="10 11">
    <name type="scientific">Canna indica</name>
    <name type="common">Indian-shot</name>
    <dbReference type="NCBI Taxonomy" id="4628"/>
    <lineage>
        <taxon>Eukaryota</taxon>
        <taxon>Viridiplantae</taxon>
        <taxon>Streptophyta</taxon>
        <taxon>Embryophyta</taxon>
        <taxon>Tracheophyta</taxon>
        <taxon>Spermatophyta</taxon>
        <taxon>Magnoliopsida</taxon>
        <taxon>Liliopsida</taxon>
        <taxon>Zingiberales</taxon>
        <taxon>Cannaceae</taxon>
        <taxon>Canna</taxon>
    </lineage>
</organism>
<keyword evidence="2" id="KW-0805">Transcription regulation</keyword>
<feature type="region of interest" description="Disordered" evidence="8">
    <location>
        <begin position="137"/>
        <end position="164"/>
    </location>
</feature>
<feature type="domain" description="AP2/ERF" evidence="9">
    <location>
        <begin position="50"/>
        <end position="107"/>
    </location>
</feature>
<dbReference type="InterPro" id="IPR001471">
    <property type="entry name" value="AP2/ERF_dom"/>
</dbReference>
<dbReference type="Pfam" id="PF00847">
    <property type="entry name" value="AP2"/>
    <property type="match status" value="1"/>
</dbReference>
<gene>
    <name evidence="10" type="ORF">Cni_G18775</name>
</gene>
<dbReference type="CDD" id="cd00018">
    <property type="entry name" value="AP2"/>
    <property type="match status" value="1"/>
</dbReference>
<evidence type="ECO:0000313" key="10">
    <source>
        <dbReference type="EMBL" id="WOL10021.1"/>
    </source>
</evidence>
<evidence type="ECO:0000256" key="3">
    <source>
        <dbReference type="ARBA" id="ARBA00023125"/>
    </source>
</evidence>
<sequence length="216" mass="23284">MESFSGGSLDSPLARRSVASDEEISYATVSSAPPKRRAGRTKFRETRHPVFKGVRRRNGDKWVCEVREPNKKSRIWLGTFPTAEMAARAHDVAAMALRGRDACLNFADSPSRLPAPESSSPADIRKAAARAAEAFLPRPGTDNAPEPMQDHAADQAAGPSAEAAGDPFLMEDGLHVGMQVYLDMAEGLLIDPPPPPPANDDDESDGDVSLWNYSTV</sequence>
<reference evidence="10 11" key="1">
    <citation type="submission" date="2023-10" db="EMBL/GenBank/DDBJ databases">
        <title>Chromosome-scale genome assembly provides insights into flower coloration mechanisms of Canna indica.</title>
        <authorList>
            <person name="Li C."/>
        </authorList>
    </citation>
    <scope>NUCLEOTIDE SEQUENCE [LARGE SCALE GENOMIC DNA]</scope>
    <source>
        <tissue evidence="10">Flower</tissue>
    </source>
</reference>
<dbReference type="PRINTS" id="PR00367">
    <property type="entry name" value="ETHRSPELEMNT"/>
</dbReference>
<feature type="region of interest" description="Disordered" evidence="8">
    <location>
        <begin position="1"/>
        <end position="52"/>
    </location>
</feature>
<dbReference type="InterPro" id="IPR016177">
    <property type="entry name" value="DNA-bd_dom_sf"/>
</dbReference>
<dbReference type="GO" id="GO:0003700">
    <property type="term" value="F:DNA-binding transcription factor activity"/>
    <property type="evidence" value="ECO:0007669"/>
    <property type="project" value="InterPro"/>
</dbReference>
<evidence type="ECO:0000313" key="11">
    <source>
        <dbReference type="Proteomes" id="UP001327560"/>
    </source>
</evidence>
<comment type="subcellular location">
    <subcellularLocation>
        <location evidence="1">Nucleus</location>
    </subcellularLocation>
</comment>
<keyword evidence="11" id="KW-1185">Reference proteome</keyword>
<evidence type="ECO:0000256" key="2">
    <source>
        <dbReference type="ARBA" id="ARBA00023015"/>
    </source>
</evidence>
<evidence type="ECO:0000256" key="5">
    <source>
        <dbReference type="ARBA" id="ARBA00023163"/>
    </source>
</evidence>
<dbReference type="EMBL" id="CP136895">
    <property type="protein sequence ID" value="WOL10021.1"/>
    <property type="molecule type" value="Genomic_DNA"/>
</dbReference>
<dbReference type="GO" id="GO:0003677">
    <property type="term" value="F:DNA binding"/>
    <property type="evidence" value="ECO:0007669"/>
    <property type="project" value="UniProtKB-KW"/>
</dbReference>
<dbReference type="Gene3D" id="3.30.730.10">
    <property type="entry name" value="AP2/ERF domain"/>
    <property type="match status" value="1"/>
</dbReference>
<dbReference type="SUPFAM" id="SSF54171">
    <property type="entry name" value="DNA-binding domain"/>
    <property type="match status" value="1"/>
</dbReference>
<evidence type="ECO:0000256" key="1">
    <source>
        <dbReference type="ARBA" id="ARBA00004123"/>
    </source>
</evidence>
<dbReference type="PROSITE" id="PS51032">
    <property type="entry name" value="AP2_ERF"/>
    <property type="match status" value="1"/>
</dbReference>
<dbReference type="InterPro" id="IPR036955">
    <property type="entry name" value="AP2/ERF_dom_sf"/>
</dbReference>
<dbReference type="PANTHER" id="PTHR31839">
    <property type="entry name" value="DEHYDRATION-RESPONSIVE ELEMENT-BINDING PROTEIN 1D"/>
    <property type="match status" value="1"/>
</dbReference>
<evidence type="ECO:0000259" key="9">
    <source>
        <dbReference type="PROSITE" id="PS51032"/>
    </source>
</evidence>
<evidence type="ECO:0000256" key="6">
    <source>
        <dbReference type="ARBA" id="ARBA00023242"/>
    </source>
</evidence>
<dbReference type="AlphaFoldDB" id="A0AAQ3QHW9"/>
<proteinExistence type="inferred from homology"/>
<keyword evidence="6" id="KW-0539">Nucleus</keyword>
<dbReference type="Proteomes" id="UP001327560">
    <property type="component" value="Chromosome 6"/>
</dbReference>
<keyword evidence="3" id="KW-0238">DNA-binding</keyword>
<protein>
    <recommendedName>
        <fullName evidence="9">AP2/ERF domain-containing protein</fullName>
    </recommendedName>
</protein>
<dbReference type="PANTHER" id="PTHR31839:SF2">
    <property type="entry name" value="DEHYDRATION-RESPONSIVE ELEMENT-BINDING PROTEIN 1D"/>
    <property type="match status" value="1"/>
</dbReference>
<dbReference type="InterPro" id="IPR045277">
    <property type="entry name" value="DRE1A-I"/>
</dbReference>
<comment type="similarity">
    <text evidence="7">Belongs to the AP2/ERF transcription factor family. ERF subfamily.</text>
</comment>
<keyword evidence="5" id="KW-0804">Transcription</keyword>
<name>A0AAQ3QHW9_9LILI</name>
<feature type="region of interest" description="Disordered" evidence="8">
    <location>
        <begin position="187"/>
        <end position="216"/>
    </location>
</feature>